<evidence type="ECO:0000256" key="6">
    <source>
        <dbReference type="ARBA" id="ARBA00022840"/>
    </source>
</evidence>
<feature type="domain" description="ABC transporter" evidence="9">
    <location>
        <begin position="6"/>
        <end position="252"/>
    </location>
</feature>
<keyword evidence="4" id="KW-1003">Cell membrane</keyword>
<evidence type="ECO:0000256" key="4">
    <source>
        <dbReference type="ARBA" id="ARBA00022475"/>
    </source>
</evidence>
<dbReference type="GO" id="GO:0015833">
    <property type="term" value="P:peptide transport"/>
    <property type="evidence" value="ECO:0007669"/>
    <property type="project" value="InterPro"/>
</dbReference>
<evidence type="ECO:0000256" key="7">
    <source>
        <dbReference type="ARBA" id="ARBA00023136"/>
    </source>
</evidence>
<evidence type="ECO:0000313" key="10">
    <source>
        <dbReference type="EMBL" id="QIS03027.1"/>
    </source>
</evidence>
<dbReference type="InterPro" id="IPR050388">
    <property type="entry name" value="ABC_Ni/Peptide_Import"/>
</dbReference>
<dbReference type="GO" id="GO:0005886">
    <property type="term" value="C:plasma membrane"/>
    <property type="evidence" value="ECO:0007669"/>
    <property type="project" value="UniProtKB-SubCell"/>
</dbReference>
<feature type="compositionally biased region" description="Low complexity" evidence="8">
    <location>
        <begin position="885"/>
        <end position="941"/>
    </location>
</feature>
<dbReference type="GO" id="GO:0005524">
    <property type="term" value="F:ATP binding"/>
    <property type="evidence" value="ECO:0007669"/>
    <property type="project" value="UniProtKB-KW"/>
</dbReference>
<dbReference type="PANTHER" id="PTHR43297">
    <property type="entry name" value="OLIGOPEPTIDE TRANSPORT ATP-BINDING PROTEIN APPD"/>
    <property type="match status" value="1"/>
</dbReference>
<dbReference type="SUPFAM" id="SSF52540">
    <property type="entry name" value="P-loop containing nucleoside triphosphate hydrolases"/>
    <property type="match status" value="2"/>
</dbReference>
<feature type="compositionally biased region" description="Basic residues" evidence="8">
    <location>
        <begin position="942"/>
        <end position="954"/>
    </location>
</feature>
<gene>
    <name evidence="10" type="ORF">F5X71_12510</name>
</gene>
<feature type="compositionally biased region" description="Low complexity" evidence="8">
    <location>
        <begin position="955"/>
        <end position="1025"/>
    </location>
</feature>
<dbReference type="Pfam" id="PF08352">
    <property type="entry name" value="oligo_HPY"/>
    <property type="match status" value="2"/>
</dbReference>
<dbReference type="InterPro" id="IPR027417">
    <property type="entry name" value="P-loop_NTPase"/>
</dbReference>
<dbReference type="InterPro" id="IPR003593">
    <property type="entry name" value="AAA+_ATPase"/>
</dbReference>
<keyword evidence="6 10" id="KW-0067">ATP-binding</keyword>
<dbReference type="AlphaFoldDB" id="A0A6G9XQ32"/>
<organism evidence="10 11">
    <name type="scientific">Nocardia brasiliensis</name>
    <dbReference type="NCBI Taxonomy" id="37326"/>
    <lineage>
        <taxon>Bacteria</taxon>
        <taxon>Bacillati</taxon>
        <taxon>Actinomycetota</taxon>
        <taxon>Actinomycetes</taxon>
        <taxon>Mycobacteriales</taxon>
        <taxon>Nocardiaceae</taxon>
        <taxon>Nocardia</taxon>
    </lineage>
</organism>
<dbReference type="EMBL" id="CP046171">
    <property type="protein sequence ID" value="QIS03027.1"/>
    <property type="molecule type" value="Genomic_DNA"/>
</dbReference>
<sequence>MTQPLLEVSELRVAFGDTTAVHGADLVIQPGERVAVVGASGSGKSTLAHAIMGLLPGSGHVTGGTLRWRGEDITHADEKRLRKLRGREIGLVPQDPMSNLNPVARVGRQVSETLLAHRLCSRREARGRAIELLGQAGLPEPARRARQYPHEFSGGMRQRALIAIGLACRPDLLIADEPTSALDVTVQRQILDHLEKLTQELGTALLLVTHDLGLAAERADRVIVMSDGRIVETGPARQVLTDPQEQYTQRLVAAAPALIGPRRDEGVTVDSAAADKVATNGAAAAVSAEKSGADSAAKADYAKSSPILEVSHISKEYRIRGRGGVLKAVDDVSFTIERGRTTAIVGESGSGKTTTARMVLGLVPVSSGTVRLDGAELGGLRGARLRAARRAMQPVFQDPYASLDPMWTVEKLIGEPLRAFGVGDRTARRARVAELLEQVALPAAVAHRYPNELSGGQRQRVAIARALAVGSPLVVCDEAVSALDVLVQDQILTLLSSLQQQLGVSYLFISHDLAVVRAIAHDVLVMRDGKVVEQGPAEKVFATPSDLYTRQLLDAIPGVSLVEDVDLDAVTTLPDADSVEAAATAEADSVTSAEPEAAVVEADPATSVESEAAVAGEPAVAAEPAAELEPTGASSAITEKVLPETDSAKAAALAKLEEAFAEDITTDAAKPEEAAAEPLSPETSAVIPALADTAADDPARATEGAADGGLATAADEQDAASDGDIASAEAKSDTAVADPDSAESEADAVAKAEQAADVAVAESGSSKVEPGAAETGAASSADGVASGVGGTAVAEPETVATESVSVESAGDADIRAAVKDVAASGETADAVAAAGVAVQAAAPAEVESGTGVDGSAAAEVAAVAAGRAAAKKTTGGRAPRKTAAKKTAAGTARKAAPAKKTAATKKAVAKKAAAEQAAESTTATEPAAKSTAGRSTGAAKKTAAKKAPAKRTAAKKTAAAEADGATEGAGATKAAGAAKKTAAAKKAPAAKKAAPAAKKAAPAAKKAASAAKKAASSASQKPASAGDPKEAASAGSGSPTEA</sequence>
<dbReference type="Pfam" id="PF00005">
    <property type="entry name" value="ABC_tran"/>
    <property type="match status" value="2"/>
</dbReference>
<dbReference type="SMART" id="SM00382">
    <property type="entry name" value="AAA"/>
    <property type="match status" value="2"/>
</dbReference>
<keyword evidence="5" id="KW-0547">Nucleotide-binding</keyword>
<dbReference type="PROSITE" id="PS50893">
    <property type="entry name" value="ABC_TRANSPORTER_2"/>
    <property type="match status" value="2"/>
</dbReference>
<accession>A0A6G9XQ32</accession>
<comment type="subcellular location">
    <subcellularLocation>
        <location evidence="1">Cell membrane</location>
        <topology evidence="1">Peripheral membrane protein</topology>
    </subcellularLocation>
</comment>
<feature type="domain" description="ABC transporter" evidence="9">
    <location>
        <begin position="308"/>
        <end position="553"/>
    </location>
</feature>
<evidence type="ECO:0000256" key="3">
    <source>
        <dbReference type="ARBA" id="ARBA00022448"/>
    </source>
</evidence>
<feature type="compositionally biased region" description="Low complexity" evidence="8">
    <location>
        <begin position="747"/>
        <end position="762"/>
    </location>
</feature>
<evidence type="ECO:0000313" key="11">
    <source>
        <dbReference type="Proteomes" id="UP000501705"/>
    </source>
</evidence>
<dbReference type="Gene3D" id="3.40.50.300">
    <property type="entry name" value="P-loop containing nucleotide triphosphate hydrolases"/>
    <property type="match status" value="2"/>
</dbReference>
<dbReference type="InterPro" id="IPR013563">
    <property type="entry name" value="Oligopep_ABC_C"/>
</dbReference>
<evidence type="ECO:0000256" key="2">
    <source>
        <dbReference type="ARBA" id="ARBA00005417"/>
    </source>
</evidence>
<comment type="similarity">
    <text evidence="2">Belongs to the ABC transporter superfamily.</text>
</comment>
<dbReference type="Proteomes" id="UP000501705">
    <property type="component" value="Chromosome"/>
</dbReference>
<name>A0A6G9XQ32_NOCBR</name>
<keyword evidence="7" id="KW-0472">Membrane</keyword>
<dbReference type="NCBIfam" id="NF007739">
    <property type="entry name" value="PRK10419.1"/>
    <property type="match status" value="2"/>
</dbReference>
<feature type="region of interest" description="Disordered" evidence="8">
    <location>
        <begin position="692"/>
        <end position="808"/>
    </location>
</feature>
<protein>
    <submittedName>
        <fullName evidence="10">Dipeptide ABC transporter ATP-binding protein</fullName>
    </submittedName>
</protein>
<evidence type="ECO:0000256" key="5">
    <source>
        <dbReference type="ARBA" id="ARBA00022741"/>
    </source>
</evidence>
<dbReference type="CDD" id="cd03257">
    <property type="entry name" value="ABC_NikE_OppD_transporters"/>
    <property type="match status" value="2"/>
</dbReference>
<evidence type="ECO:0000256" key="1">
    <source>
        <dbReference type="ARBA" id="ARBA00004202"/>
    </source>
</evidence>
<evidence type="ECO:0000256" key="8">
    <source>
        <dbReference type="SAM" id="MobiDB-lite"/>
    </source>
</evidence>
<dbReference type="GO" id="GO:0016887">
    <property type="term" value="F:ATP hydrolysis activity"/>
    <property type="evidence" value="ECO:0007669"/>
    <property type="project" value="InterPro"/>
</dbReference>
<dbReference type="NCBIfam" id="NF008453">
    <property type="entry name" value="PRK11308.1"/>
    <property type="match status" value="2"/>
</dbReference>
<feature type="compositionally biased region" description="Low complexity" evidence="8">
    <location>
        <begin position="701"/>
        <end position="714"/>
    </location>
</feature>
<dbReference type="PROSITE" id="PS00211">
    <property type="entry name" value="ABC_TRANSPORTER_1"/>
    <property type="match status" value="2"/>
</dbReference>
<proteinExistence type="inferred from homology"/>
<feature type="region of interest" description="Disordered" evidence="8">
    <location>
        <begin position="601"/>
        <end position="640"/>
    </location>
</feature>
<feature type="compositionally biased region" description="Low complexity" evidence="8">
    <location>
        <begin position="864"/>
        <end position="877"/>
    </location>
</feature>
<dbReference type="PANTHER" id="PTHR43297:SF2">
    <property type="entry name" value="DIPEPTIDE TRANSPORT ATP-BINDING PROTEIN DPPD"/>
    <property type="match status" value="1"/>
</dbReference>
<dbReference type="InterPro" id="IPR003439">
    <property type="entry name" value="ABC_transporter-like_ATP-bd"/>
</dbReference>
<reference evidence="10 11" key="1">
    <citation type="journal article" date="2019" name="ACS Chem. Biol.">
        <title>Identification and Mobilization of a Cryptic Antibiotic Biosynthesis Gene Locus from a Human-Pathogenic Nocardia Isolate.</title>
        <authorList>
            <person name="Herisse M."/>
            <person name="Ishida K."/>
            <person name="Porter J.L."/>
            <person name="Howden B."/>
            <person name="Hertweck C."/>
            <person name="Stinear T.P."/>
            <person name="Pidot S.J."/>
        </authorList>
    </citation>
    <scope>NUCLEOTIDE SEQUENCE [LARGE SCALE GENOMIC DNA]</scope>
    <source>
        <strain evidence="10 11">AUSMDU00024985</strain>
    </source>
</reference>
<feature type="compositionally biased region" description="Low complexity" evidence="8">
    <location>
        <begin position="601"/>
        <end position="633"/>
    </location>
</feature>
<keyword evidence="3" id="KW-0813">Transport</keyword>
<evidence type="ECO:0000259" key="9">
    <source>
        <dbReference type="PROSITE" id="PS50893"/>
    </source>
</evidence>
<feature type="compositionally biased region" description="Low complexity" evidence="8">
    <location>
        <begin position="775"/>
        <end position="785"/>
    </location>
</feature>
<dbReference type="InterPro" id="IPR017871">
    <property type="entry name" value="ABC_transporter-like_CS"/>
</dbReference>
<feature type="region of interest" description="Disordered" evidence="8">
    <location>
        <begin position="864"/>
        <end position="1042"/>
    </location>
</feature>
<dbReference type="FunFam" id="3.40.50.300:FF:000016">
    <property type="entry name" value="Oligopeptide ABC transporter ATP-binding component"/>
    <property type="match status" value="1"/>
</dbReference>